<evidence type="ECO:0000256" key="6">
    <source>
        <dbReference type="ARBA" id="ARBA00023157"/>
    </source>
</evidence>
<dbReference type="GO" id="GO:0030246">
    <property type="term" value="F:carbohydrate binding"/>
    <property type="evidence" value="ECO:0007669"/>
    <property type="project" value="UniProtKB-KW"/>
</dbReference>
<evidence type="ECO:0000259" key="9">
    <source>
        <dbReference type="PROSITE" id="PS51412"/>
    </source>
</evidence>
<evidence type="ECO:0000256" key="4">
    <source>
        <dbReference type="ARBA" id="ARBA00022734"/>
    </source>
</evidence>
<keyword evidence="8" id="KW-1133">Transmembrane helix</keyword>
<dbReference type="Pfam" id="PF01823">
    <property type="entry name" value="MACPF"/>
    <property type="match status" value="1"/>
</dbReference>
<dbReference type="EMBL" id="PZQS01000007">
    <property type="protein sequence ID" value="PVD27831.1"/>
    <property type="molecule type" value="Genomic_DNA"/>
</dbReference>
<feature type="transmembrane region" description="Helical" evidence="8">
    <location>
        <begin position="207"/>
        <end position="229"/>
    </location>
</feature>
<comment type="similarity">
    <text evidence="7">Belongs to the tectonin family.</text>
</comment>
<evidence type="ECO:0000256" key="8">
    <source>
        <dbReference type="SAM" id="Phobius"/>
    </source>
</evidence>
<comment type="caution">
    <text evidence="10">The sequence shown here is derived from an EMBL/GenBank/DDBJ whole genome shotgun (WGS) entry which is preliminary data.</text>
</comment>
<dbReference type="InterPro" id="IPR051513">
    <property type="entry name" value="Tectonin_beta-prop"/>
</dbReference>
<dbReference type="PANTHER" id="PTHR23250">
    <property type="entry name" value="DYSFERLIN-RELATED"/>
    <property type="match status" value="1"/>
</dbReference>
<evidence type="ECO:0000313" key="11">
    <source>
        <dbReference type="Proteomes" id="UP000245119"/>
    </source>
</evidence>
<comment type="subcellular location">
    <subcellularLocation>
        <location evidence="1">Membrane</location>
    </subcellularLocation>
    <subcellularLocation>
        <location evidence="2">Secreted</location>
    </subcellularLocation>
</comment>
<dbReference type="OrthoDB" id="5955810at2759"/>
<feature type="domain" description="MACPF" evidence="9">
    <location>
        <begin position="474"/>
        <end position="788"/>
    </location>
</feature>
<keyword evidence="11" id="KW-1185">Reference proteome</keyword>
<evidence type="ECO:0000256" key="1">
    <source>
        <dbReference type="ARBA" id="ARBA00004370"/>
    </source>
</evidence>
<reference evidence="10 11" key="1">
    <citation type="submission" date="2018-04" db="EMBL/GenBank/DDBJ databases">
        <title>The genome of golden apple snail Pomacea canaliculata provides insight into stress tolerance and invasive adaptation.</title>
        <authorList>
            <person name="Liu C."/>
            <person name="Liu B."/>
            <person name="Ren Y."/>
            <person name="Zhang Y."/>
            <person name="Wang H."/>
            <person name="Li S."/>
            <person name="Jiang F."/>
            <person name="Yin L."/>
            <person name="Zhang G."/>
            <person name="Qian W."/>
            <person name="Fan W."/>
        </authorList>
    </citation>
    <scope>NUCLEOTIDE SEQUENCE [LARGE SCALE GENOMIC DNA]</scope>
    <source>
        <strain evidence="10">SZHN2017</strain>
        <tissue evidence="10">Muscle</tissue>
    </source>
</reference>
<gene>
    <name evidence="10" type="ORF">C0Q70_13006</name>
</gene>
<dbReference type="PANTHER" id="PTHR23250:SF3">
    <property type="entry name" value="FISH-EGG LECTIN-LIKE ISOFORM X1-RELATED"/>
    <property type="match status" value="1"/>
</dbReference>
<keyword evidence="3" id="KW-0964">Secreted</keyword>
<evidence type="ECO:0000313" key="10">
    <source>
        <dbReference type="EMBL" id="PVD27831.1"/>
    </source>
</evidence>
<name>A0A2T7P339_POMCA</name>
<dbReference type="InterPro" id="IPR006624">
    <property type="entry name" value="Beta-propeller_rpt_TECPR"/>
</dbReference>
<dbReference type="GO" id="GO:0016020">
    <property type="term" value="C:membrane"/>
    <property type="evidence" value="ECO:0007669"/>
    <property type="project" value="UniProtKB-SubCell"/>
</dbReference>
<proteinExistence type="inferred from homology"/>
<sequence>MQKDILSEKNKHSELDIKFLCLGNETSLLECDRYGPNKDVVCGLYNSVNCNESIPPLRILYNEASFPLLDGANLTLECEITQSGELEFTYLWFEYSRIRLQSQYGKYLIFNNVTKDHHELRVYCGANYWYNGLHYLVASDVMIITVCCTPSTIMHNTEPTSVYIRDDKGYLTIEMTAYPIPQVTATMYLGPVLTDGVKERRREIPSAFLLTFVGAFAVAIVIFASVTVYCARRWTGRRHFLYKHEVMKVMDIPWPHKVNSNINTTLHTSTVAFLLAVLALTECQAFNYTKLPRDENWPYSSVSVGPAGVWSINRNTKLFYRTGTYGDNANMGSGWQYKLDRVKQVDVGRDTVGYIHSDKTELFRIEGINRAKPFGAAPYSWECSLPQGTGWTNLLNNMTRVDTYGTVSWAVDTTGDMYFITLSVCSARPSRAVNDSLAEGSVQMVFKKVSPDDHLCETVAPPTRYGELTVHDELFLQCPQSTSHATVTRHGLLAVRLQQSQGMPSDSGRDPGFTLPIFSGEFHVTPDFRYSVPRGVVLSHDVSCDTSFTSKVVETPYDLTTLLTGTARLGADEWGPPFSASQHFHKLSAQLTQHVLVVSTAVCSLYDLTLLLTEPPSFHFSFADWMIKLNNTDDEDKYLQFLDTYGTHFVSKARFGASITVIYKMDDNVYRLLTEDHVTSAASYSAPELFGYHEILTSDQQKAIAEFRNHKTTTFAVGVPLLDGGNRATWLTAAKDNPSVIDYDLTSVEVLFSDTFMGEASTTGGYGIDRDRIKKNIMAVKTKYCRSLKRKDLLVDCRDTGRTLLSTKLIGNTKYGAAESADQCLEECYQLAGCVAVSFCPLCTRDNIGSKCQVFSAGDIHRAVTDRQWQTIMLVDKLETFVKLHNTMVVVNSSSLSDVPPVTSVQDCYPSCIQDTQCVAFTLTDTSGSLIKCTRHTDSPLSLTQRTGVSVYFVSPLVKRIITSGQTRGLAPSSMLNDWYKAACVIDDECRQEKSMCFLNRCRCRPGFFFSTRDYTCSQSEYSDSDMVLLA</sequence>
<keyword evidence="5 8" id="KW-0472">Membrane</keyword>
<evidence type="ECO:0000256" key="5">
    <source>
        <dbReference type="ARBA" id="ARBA00023136"/>
    </source>
</evidence>
<protein>
    <recommendedName>
        <fullName evidence="9">MACPF domain-containing protein</fullName>
    </recommendedName>
</protein>
<dbReference type="Proteomes" id="UP000245119">
    <property type="component" value="Linkage Group LG7"/>
</dbReference>
<evidence type="ECO:0000256" key="7">
    <source>
        <dbReference type="ARBA" id="ARBA00038331"/>
    </source>
</evidence>
<keyword evidence="8" id="KW-0812">Transmembrane</keyword>
<keyword evidence="4" id="KW-0430">Lectin</keyword>
<dbReference type="AlphaFoldDB" id="A0A2T7P339"/>
<organism evidence="10 11">
    <name type="scientific">Pomacea canaliculata</name>
    <name type="common">Golden apple snail</name>
    <dbReference type="NCBI Taxonomy" id="400727"/>
    <lineage>
        <taxon>Eukaryota</taxon>
        <taxon>Metazoa</taxon>
        <taxon>Spiralia</taxon>
        <taxon>Lophotrochozoa</taxon>
        <taxon>Mollusca</taxon>
        <taxon>Gastropoda</taxon>
        <taxon>Caenogastropoda</taxon>
        <taxon>Architaenioglossa</taxon>
        <taxon>Ampullarioidea</taxon>
        <taxon>Ampullariidae</taxon>
        <taxon>Pomacea</taxon>
    </lineage>
</organism>
<dbReference type="Pfam" id="PF19193">
    <property type="entry name" value="Tectonin"/>
    <property type="match status" value="1"/>
</dbReference>
<evidence type="ECO:0000256" key="2">
    <source>
        <dbReference type="ARBA" id="ARBA00004613"/>
    </source>
</evidence>
<accession>A0A2T7P339</accession>
<dbReference type="GO" id="GO:0005576">
    <property type="term" value="C:extracellular region"/>
    <property type="evidence" value="ECO:0007669"/>
    <property type="project" value="UniProtKB-SubCell"/>
</dbReference>
<evidence type="ECO:0000256" key="3">
    <source>
        <dbReference type="ARBA" id="ARBA00022525"/>
    </source>
</evidence>
<dbReference type="InterPro" id="IPR020863">
    <property type="entry name" value="MACPF_CS"/>
</dbReference>
<keyword evidence="6" id="KW-1015">Disulfide bond</keyword>
<dbReference type="PROSITE" id="PS00279">
    <property type="entry name" value="MACPF_1"/>
    <property type="match status" value="1"/>
</dbReference>
<dbReference type="InterPro" id="IPR020864">
    <property type="entry name" value="MACPF"/>
</dbReference>
<dbReference type="PROSITE" id="PS51412">
    <property type="entry name" value="MACPF_2"/>
    <property type="match status" value="1"/>
</dbReference>